<accession>A0A240E6J8</accession>
<gene>
    <name evidence="6" type="ORF">SAMN05421731_103126</name>
</gene>
<protein>
    <submittedName>
        <fullName evidence="6">Uncharacterized conserved protein, MAPEG superfamily</fullName>
    </submittedName>
</protein>
<dbReference type="InterPro" id="IPR023352">
    <property type="entry name" value="MAPEG-like_dom_sf"/>
</dbReference>
<dbReference type="Proteomes" id="UP000219042">
    <property type="component" value="Unassembled WGS sequence"/>
</dbReference>
<evidence type="ECO:0000313" key="7">
    <source>
        <dbReference type="Proteomes" id="UP000219042"/>
    </source>
</evidence>
<evidence type="ECO:0000256" key="2">
    <source>
        <dbReference type="ARBA" id="ARBA00022692"/>
    </source>
</evidence>
<dbReference type="EMBL" id="OANT01000003">
    <property type="protein sequence ID" value="SNX44388.1"/>
    <property type="molecule type" value="Genomic_DNA"/>
</dbReference>
<dbReference type="RefSeq" id="WP_097078646.1">
    <property type="nucleotide sequence ID" value="NZ_BAABHT010000001.1"/>
</dbReference>
<sequence length="132" mass="14707">MHSLNIIIMIILAACLLPYIFTVIARMSAGYNSKLHENPRTFLENATGLAARANAVQKNSFEGLPLFIAAMLMADYLVVPDYLVIILGIAYLGLRVIYGLCYLANLSRLRSVFWLLATLCPIFLLILCIKLN</sequence>
<keyword evidence="7" id="KW-1185">Reference proteome</keyword>
<evidence type="ECO:0000256" key="3">
    <source>
        <dbReference type="ARBA" id="ARBA00022989"/>
    </source>
</evidence>
<organism evidence="6 7">
    <name type="scientific">Acinetobacter puyangensis</name>
    <dbReference type="NCBI Taxonomy" id="1096779"/>
    <lineage>
        <taxon>Bacteria</taxon>
        <taxon>Pseudomonadati</taxon>
        <taxon>Pseudomonadota</taxon>
        <taxon>Gammaproteobacteria</taxon>
        <taxon>Moraxellales</taxon>
        <taxon>Moraxellaceae</taxon>
        <taxon>Acinetobacter</taxon>
    </lineage>
</organism>
<keyword evidence="4 5" id="KW-0472">Membrane</keyword>
<name>A0A240E6J8_9GAMM</name>
<dbReference type="PANTHER" id="PTHR35371:SF1">
    <property type="entry name" value="BLR7753 PROTEIN"/>
    <property type="match status" value="1"/>
</dbReference>
<dbReference type="SUPFAM" id="SSF161084">
    <property type="entry name" value="MAPEG domain-like"/>
    <property type="match status" value="1"/>
</dbReference>
<keyword evidence="2 5" id="KW-0812">Transmembrane</keyword>
<dbReference type="OrthoDB" id="513661at2"/>
<dbReference type="AlphaFoldDB" id="A0A240E6J8"/>
<proteinExistence type="predicted"/>
<evidence type="ECO:0000313" key="6">
    <source>
        <dbReference type="EMBL" id="SNX44388.1"/>
    </source>
</evidence>
<dbReference type="PANTHER" id="PTHR35371">
    <property type="entry name" value="INNER MEMBRANE PROTEIN"/>
    <property type="match status" value="1"/>
</dbReference>
<evidence type="ECO:0000256" key="4">
    <source>
        <dbReference type="ARBA" id="ARBA00023136"/>
    </source>
</evidence>
<evidence type="ECO:0000256" key="5">
    <source>
        <dbReference type="SAM" id="Phobius"/>
    </source>
</evidence>
<dbReference type="Gene3D" id="1.20.120.550">
    <property type="entry name" value="Membrane associated eicosanoid/glutathione metabolism-like domain"/>
    <property type="match status" value="1"/>
</dbReference>
<reference evidence="7" key="1">
    <citation type="submission" date="2016-09" db="EMBL/GenBank/DDBJ databases">
        <authorList>
            <person name="Varghese N."/>
            <person name="Submissions S."/>
        </authorList>
    </citation>
    <scope>NUCLEOTIDE SEQUENCE [LARGE SCALE GENOMIC DNA]</scope>
    <source>
        <strain evidence="7">ANC 4466</strain>
    </source>
</reference>
<dbReference type="Pfam" id="PF01124">
    <property type="entry name" value="MAPEG"/>
    <property type="match status" value="1"/>
</dbReference>
<feature type="transmembrane region" description="Helical" evidence="5">
    <location>
        <begin position="112"/>
        <end position="129"/>
    </location>
</feature>
<dbReference type="GO" id="GO:0016020">
    <property type="term" value="C:membrane"/>
    <property type="evidence" value="ECO:0007669"/>
    <property type="project" value="UniProtKB-SubCell"/>
</dbReference>
<keyword evidence="3 5" id="KW-1133">Transmembrane helix</keyword>
<feature type="transmembrane region" description="Helical" evidence="5">
    <location>
        <begin position="6"/>
        <end position="25"/>
    </location>
</feature>
<dbReference type="InterPro" id="IPR001129">
    <property type="entry name" value="Membr-assoc_MAPEG"/>
</dbReference>
<comment type="subcellular location">
    <subcellularLocation>
        <location evidence="1">Membrane</location>
    </subcellularLocation>
</comment>
<evidence type="ECO:0000256" key="1">
    <source>
        <dbReference type="ARBA" id="ARBA00004370"/>
    </source>
</evidence>